<feature type="transmembrane region" description="Helical" evidence="6">
    <location>
        <begin position="156"/>
        <end position="181"/>
    </location>
</feature>
<protein>
    <recommendedName>
        <fullName evidence="7">Polysaccharide chain length determinant N-terminal domain-containing protein</fullName>
    </recommendedName>
</protein>
<dbReference type="Pfam" id="PF02706">
    <property type="entry name" value="Wzz"/>
    <property type="match status" value="1"/>
</dbReference>
<feature type="non-terminal residue" evidence="8">
    <location>
        <position position="183"/>
    </location>
</feature>
<dbReference type="InterPro" id="IPR003856">
    <property type="entry name" value="LPS_length_determ_N"/>
</dbReference>
<dbReference type="PANTHER" id="PTHR32309:SF13">
    <property type="entry name" value="FERRIC ENTEROBACTIN TRANSPORT PROTEIN FEPE"/>
    <property type="match status" value="1"/>
</dbReference>
<dbReference type="InterPro" id="IPR050445">
    <property type="entry name" value="Bact_polysacc_biosynth/exp"/>
</dbReference>
<sequence>MELNIYLQILARRKWIIIITVLATLVGFFIAQSFIPPSYEAETVLRVIPYSAGDPQYTQLVYANRIMNTYIEIATSGPFLDALNQELGLEEGHLLEVTADIIPDTELIRITVEDSDPYLARDAANTLAAMVISENPIRDLNITVVDPAVTPKPSSILQSLVTIILALIVGLVAGTGLAFLAEN</sequence>
<gene>
    <name evidence="8" type="ORF">S01H4_21510</name>
</gene>
<evidence type="ECO:0000313" key="8">
    <source>
        <dbReference type="EMBL" id="GAG80497.1"/>
    </source>
</evidence>
<comment type="caution">
    <text evidence="8">The sequence shown here is derived from an EMBL/GenBank/DDBJ whole genome shotgun (WGS) entry which is preliminary data.</text>
</comment>
<dbReference type="EMBL" id="BART01009755">
    <property type="protein sequence ID" value="GAG80497.1"/>
    <property type="molecule type" value="Genomic_DNA"/>
</dbReference>
<keyword evidence="3 6" id="KW-0812">Transmembrane</keyword>
<keyword evidence="5 6" id="KW-0472">Membrane</keyword>
<keyword evidence="2" id="KW-1003">Cell membrane</keyword>
<feature type="domain" description="Polysaccharide chain length determinant N-terminal" evidence="7">
    <location>
        <begin position="4"/>
        <end position="86"/>
    </location>
</feature>
<dbReference type="AlphaFoldDB" id="X1BH50"/>
<comment type="subcellular location">
    <subcellularLocation>
        <location evidence="1">Cell membrane</location>
        <topology evidence="1">Multi-pass membrane protein</topology>
    </subcellularLocation>
</comment>
<proteinExistence type="predicted"/>
<evidence type="ECO:0000256" key="1">
    <source>
        <dbReference type="ARBA" id="ARBA00004651"/>
    </source>
</evidence>
<evidence type="ECO:0000256" key="3">
    <source>
        <dbReference type="ARBA" id="ARBA00022692"/>
    </source>
</evidence>
<organism evidence="8">
    <name type="scientific">marine sediment metagenome</name>
    <dbReference type="NCBI Taxonomy" id="412755"/>
    <lineage>
        <taxon>unclassified sequences</taxon>
        <taxon>metagenomes</taxon>
        <taxon>ecological metagenomes</taxon>
    </lineage>
</organism>
<dbReference type="GO" id="GO:0004713">
    <property type="term" value="F:protein tyrosine kinase activity"/>
    <property type="evidence" value="ECO:0007669"/>
    <property type="project" value="TreeGrafter"/>
</dbReference>
<reference evidence="8" key="1">
    <citation type="journal article" date="2014" name="Front. Microbiol.">
        <title>High frequency of phylogenetically diverse reductive dehalogenase-homologous genes in deep subseafloor sedimentary metagenomes.</title>
        <authorList>
            <person name="Kawai M."/>
            <person name="Futagami T."/>
            <person name="Toyoda A."/>
            <person name="Takaki Y."/>
            <person name="Nishi S."/>
            <person name="Hori S."/>
            <person name="Arai W."/>
            <person name="Tsubouchi T."/>
            <person name="Morono Y."/>
            <person name="Uchiyama I."/>
            <person name="Ito T."/>
            <person name="Fujiyama A."/>
            <person name="Inagaki F."/>
            <person name="Takami H."/>
        </authorList>
    </citation>
    <scope>NUCLEOTIDE SEQUENCE</scope>
    <source>
        <strain evidence="8">Expedition CK06-06</strain>
    </source>
</reference>
<name>X1BH50_9ZZZZ</name>
<evidence type="ECO:0000256" key="2">
    <source>
        <dbReference type="ARBA" id="ARBA00022475"/>
    </source>
</evidence>
<dbReference type="GO" id="GO:0005886">
    <property type="term" value="C:plasma membrane"/>
    <property type="evidence" value="ECO:0007669"/>
    <property type="project" value="UniProtKB-SubCell"/>
</dbReference>
<dbReference type="PANTHER" id="PTHR32309">
    <property type="entry name" value="TYROSINE-PROTEIN KINASE"/>
    <property type="match status" value="1"/>
</dbReference>
<evidence type="ECO:0000259" key="7">
    <source>
        <dbReference type="Pfam" id="PF02706"/>
    </source>
</evidence>
<feature type="transmembrane region" description="Helical" evidence="6">
    <location>
        <begin position="15"/>
        <end position="35"/>
    </location>
</feature>
<evidence type="ECO:0000256" key="6">
    <source>
        <dbReference type="SAM" id="Phobius"/>
    </source>
</evidence>
<accession>X1BH50</accession>
<evidence type="ECO:0000256" key="5">
    <source>
        <dbReference type="ARBA" id="ARBA00023136"/>
    </source>
</evidence>
<evidence type="ECO:0000256" key="4">
    <source>
        <dbReference type="ARBA" id="ARBA00022989"/>
    </source>
</evidence>
<keyword evidence="4 6" id="KW-1133">Transmembrane helix</keyword>